<dbReference type="InterPro" id="IPR024072">
    <property type="entry name" value="DHFR-like_dom_sf"/>
</dbReference>
<name>A0ABS1KZ31_9BACT</name>
<reference evidence="1 2" key="1">
    <citation type="submission" date="2021-01" db="EMBL/GenBank/DDBJ databases">
        <title>Chryseolinea sp. Jin1 Genome sequencing and assembly.</title>
        <authorList>
            <person name="Kim I."/>
        </authorList>
    </citation>
    <scope>NUCLEOTIDE SEQUENCE [LARGE SCALE GENOMIC DNA]</scope>
    <source>
        <strain evidence="1 2">Jin1</strain>
    </source>
</reference>
<keyword evidence="2" id="KW-1185">Reference proteome</keyword>
<accession>A0ABS1KZ31</accession>
<evidence type="ECO:0000313" key="1">
    <source>
        <dbReference type="EMBL" id="MBL0744649.1"/>
    </source>
</evidence>
<organism evidence="1 2">
    <name type="scientific">Chryseolinea lacunae</name>
    <dbReference type="NCBI Taxonomy" id="2801331"/>
    <lineage>
        <taxon>Bacteria</taxon>
        <taxon>Pseudomonadati</taxon>
        <taxon>Bacteroidota</taxon>
        <taxon>Cytophagia</taxon>
        <taxon>Cytophagales</taxon>
        <taxon>Fulvivirgaceae</taxon>
        <taxon>Chryseolinea</taxon>
    </lineage>
</organism>
<proteinExistence type="predicted"/>
<dbReference type="EMBL" id="JAERRB010000012">
    <property type="protein sequence ID" value="MBL0744649.1"/>
    <property type="molecule type" value="Genomic_DNA"/>
</dbReference>
<dbReference type="Proteomes" id="UP000613030">
    <property type="component" value="Unassembled WGS sequence"/>
</dbReference>
<dbReference type="RefSeq" id="WP_202014411.1">
    <property type="nucleotide sequence ID" value="NZ_JAERRB010000012.1"/>
</dbReference>
<dbReference type="Gene3D" id="3.40.430.10">
    <property type="entry name" value="Dihydrofolate Reductase, subunit A"/>
    <property type="match status" value="1"/>
</dbReference>
<protein>
    <submittedName>
        <fullName evidence="1">Dihydrofolate reductase family protein</fullName>
    </submittedName>
</protein>
<comment type="caution">
    <text evidence="1">The sequence shown here is derived from an EMBL/GenBank/DDBJ whole genome shotgun (WGS) entry which is preliminary data.</text>
</comment>
<gene>
    <name evidence="1" type="ORF">JI741_25675</name>
</gene>
<dbReference type="SUPFAM" id="SSF53597">
    <property type="entry name" value="Dihydrofolate reductase-like"/>
    <property type="match status" value="1"/>
</dbReference>
<sequence length="77" mass="8601">MGKAVLAAVKTVLDIPNQPQLLLEAGLVDELKLLINPAFAGKGERPFKEDINYELELLELLPFEKNVVLLNYKPTIK</sequence>
<evidence type="ECO:0000313" key="2">
    <source>
        <dbReference type="Proteomes" id="UP000613030"/>
    </source>
</evidence>